<gene>
    <name evidence="5" type="ORF">FMM08_13905</name>
</gene>
<evidence type="ECO:0000256" key="2">
    <source>
        <dbReference type="ARBA" id="ARBA00023125"/>
    </source>
</evidence>
<sequence length="221" mass="23456">MLSTDRGVARAASLRDQVEEAIAAAVVSGELAPGQLVSAPALAARYGVSATPVREAMMALEARGFVTTVRNKGFRVTEVHREDVASLVAVRRLLEPPAVGQLAAERCALVAEHAPRLRGLADEIVAGARSGDLAAYLRADTQFHSELLALLGNRHLVQVVGQLRSQTRLVGLAAAVGSPELERSAVDHHELLDLVLSGDGPAAERFMGLHVSAVLDWWTPQ</sequence>
<dbReference type="GO" id="GO:0003700">
    <property type="term" value="F:DNA-binding transcription factor activity"/>
    <property type="evidence" value="ECO:0007669"/>
    <property type="project" value="InterPro"/>
</dbReference>
<evidence type="ECO:0000313" key="6">
    <source>
        <dbReference type="Proteomes" id="UP000321234"/>
    </source>
</evidence>
<dbReference type="AlphaFoldDB" id="A0A5C8ZEG0"/>
<dbReference type="SUPFAM" id="SSF46785">
    <property type="entry name" value="Winged helix' DNA-binding domain"/>
    <property type="match status" value="1"/>
</dbReference>
<keyword evidence="1" id="KW-0805">Transcription regulation</keyword>
<evidence type="ECO:0000259" key="4">
    <source>
        <dbReference type="PROSITE" id="PS50949"/>
    </source>
</evidence>
<proteinExistence type="predicted"/>
<dbReference type="SMART" id="SM00345">
    <property type="entry name" value="HTH_GNTR"/>
    <property type="match status" value="1"/>
</dbReference>
<dbReference type="InterPro" id="IPR000524">
    <property type="entry name" value="Tscrpt_reg_HTH_GntR"/>
</dbReference>
<dbReference type="EMBL" id="VKAC01000008">
    <property type="protein sequence ID" value="TXR55593.1"/>
    <property type="molecule type" value="Genomic_DNA"/>
</dbReference>
<accession>A0A5C8ZEG0</accession>
<keyword evidence="2" id="KW-0238">DNA-binding</keyword>
<evidence type="ECO:0000256" key="3">
    <source>
        <dbReference type="ARBA" id="ARBA00023163"/>
    </source>
</evidence>
<dbReference type="PANTHER" id="PTHR43537:SF45">
    <property type="entry name" value="GNTR FAMILY REGULATORY PROTEIN"/>
    <property type="match status" value="1"/>
</dbReference>
<dbReference type="SMART" id="SM00895">
    <property type="entry name" value="FCD"/>
    <property type="match status" value="1"/>
</dbReference>
<organism evidence="5 6">
    <name type="scientific">Quadrisphaera setariae</name>
    <dbReference type="NCBI Taxonomy" id="2593304"/>
    <lineage>
        <taxon>Bacteria</taxon>
        <taxon>Bacillati</taxon>
        <taxon>Actinomycetota</taxon>
        <taxon>Actinomycetes</taxon>
        <taxon>Kineosporiales</taxon>
        <taxon>Kineosporiaceae</taxon>
        <taxon>Quadrisphaera</taxon>
    </lineage>
</organism>
<dbReference type="Gene3D" id="1.20.120.530">
    <property type="entry name" value="GntR ligand-binding domain-like"/>
    <property type="match status" value="1"/>
</dbReference>
<dbReference type="PANTHER" id="PTHR43537">
    <property type="entry name" value="TRANSCRIPTIONAL REGULATOR, GNTR FAMILY"/>
    <property type="match status" value="1"/>
</dbReference>
<dbReference type="CDD" id="cd07377">
    <property type="entry name" value="WHTH_GntR"/>
    <property type="match status" value="1"/>
</dbReference>
<keyword evidence="3" id="KW-0804">Transcription</keyword>
<dbReference type="InterPro" id="IPR011711">
    <property type="entry name" value="GntR_C"/>
</dbReference>
<dbReference type="Pfam" id="PF00392">
    <property type="entry name" value="GntR"/>
    <property type="match status" value="1"/>
</dbReference>
<name>A0A5C8ZEG0_9ACTN</name>
<protein>
    <submittedName>
        <fullName evidence="5">GntR family transcriptional regulator</fullName>
    </submittedName>
</protein>
<dbReference type="GO" id="GO:0003677">
    <property type="term" value="F:DNA binding"/>
    <property type="evidence" value="ECO:0007669"/>
    <property type="project" value="UniProtKB-KW"/>
</dbReference>
<dbReference type="Pfam" id="PF07729">
    <property type="entry name" value="FCD"/>
    <property type="match status" value="1"/>
</dbReference>
<dbReference type="PROSITE" id="PS50949">
    <property type="entry name" value="HTH_GNTR"/>
    <property type="match status" value="1"/>
</dbReference>
<dbReference type="InterPro" id="IPR008920">
    <property type="entry name" value="TF_FadR/GntR_C"/>
</dbReference>
<feature type="domain" description="HTH gntR-type" evidence="4">
    <location>
        <begin position="12"/>
        <end position="79"/>
    </location>
</feature>
<comment type="caution">
    <text evidence="5">The sequence shown here is derived from an EMBL/GenBank/DDBJ whole genome shotgun (WGS) entry which is preliminary data.</text>
</comment>
<dbReference type="Proteomes" id="UP000321234">
    <property type="component" value="Unassembled WGS sequence"/>
</dbReference>
<dbReference type="InterPro" id="IPR036388">
    <property type="entry name" value="WH-like_DNA-bd_sf"/>
</dbReference>
<dbReference type="OrthoDB" id="3864082at2"/>
<reference evidence="5 6" key="1">
    <citation type="submission" date="2019-07" db="EMBL/GenBank/DDBJ databases">
        <title>Quadrisphaera sp. strain DD2A genome sequencing and assembly.</title>
        <authorList>
            <person name="Kim I."/>
        </authorList>
    </citation>
    <scope>NUCLEOTIDE SEQUENCE [LARGE SCALE GENOMIC DNA]</scope>
    <source>
        <strain evidence="5 6">DD2A</strain>
    </source>
</reference>
<dbReference type="SUPFAM" id="SSF48008">
    <property type="entry name" value="GntR ligand-binding domain-like"/>
    <property type="match status" value="1"/>
</dbReference>
<evidence type="ECO:0000256" key="1">
    <source>
        <dbReference type="ARBA" id="ARBA00023015"/>
    </source>
</evidence>
<keyword evidence="6" id="KW-1185">Reference proteome</keyword>
<dbReference type="InterPro" id="IPR036390">
    <property type="entry name" value="WH_DNA-bd_sf"/>
</dbReference>
<evidence type="ECO:0000313" key="5">
    <source>
        <dbReference type="EMBL" id="TXR55593.1"/>
    </source>
</evidence>
<dbReference type="Gene3D" id="1.10.10.10">
    <property type="entry name" value="Winged helix-like DNA-binding domain superfamily/Winged helix DNA-binding domain"/>
    <property type="match status" value="1"/>
</dbReference>